<keyword evidence="3" id="KW-1185">Reference proteome</keyword>
<keyword evidence="1" id="KW-0812">Transmembrane</keyword>
<evidence type="ECO:0000256" key="1">
    <source>
        <dbReference type="SAM" id="Phobius"/>
    </source>
</evidence>
<evidence type="ECO:0000313" key="3">
    <source>
        <dbReference type="Proteomes" id="UP000311919"/>
    </source>
</evidence>
<gene>
    <name evidence="2" type="ORF">EWB00_007080</name>
</gene>
<protein>
    <submittedName>
        <fullName evidence="2">Muscleblind 1</fullName>
    </submittedName>
</protein>
<dbReference type="OrthoDB" id="6252503at2759"/>
<sequence>MQVKHFCTKNTFTIHCFKCTVVNAVSVLVVFLYLDITELQFPAEDNINNKPESNNSTSDIHSLSKLISNSSSEKLVSVTPSLQSTSSKSSSTTTVNSQVKCHSALNDSTSNNASRSRRQDWCKWPICIQYRTTGYCPGYNSNAVLPSFQMCQAAHIGPNDQVPLSSDGQVRVCFDSMGLVNLTCNRSDCYFYHPPKEIRDKIVAKRHAQYLREKVIRDASKSRKSTGLLTIDNNSRHFDYNTSNHKTILSQNQLTTSPIYTTIHQQSLIPQQQFFGTIDILSMNKDNLHNITSDYNIDRCAETLDHLV</sequence>
<reference evidence="2 3" key="1">
    <citation type="submission" date="2019-03" db="EMBL/GenBank/DDBJ databases">
        <title>An improved genome assembly of the fluke Schistosoma japonicum.</title>
        <authorList>
            <person name="Hu W."/>
            <person name="Luo F."/>
            <person name="Yin M."/>
            <person name="Mo X."/>
            <person name="Sun C."/>
            <person name="Wu Q."/>
            <person name="Zhu B."/>
            <person name="Xiang M."/>
            <person name="Wang J."/>
            <person name="Wang Y."/>
            <person name="Zhang T."/>
            <person name="Xu B."/>
            <person name="Zheng H."/>
            <person name="Feng Z."/>
        </authorList>
    </citation>
    <scope>NUCLEOTIDE SEQUENCE [LARGE SCALE GENOMIC DNA]</scope>
    <source>
        <strain evidence="2">HuSjv2</strain>
        <tissue evidence="2">Worms</tissue>
    </source>
</reference>
<dbReference type="STRING" id="6182.A0A4Z2DSV6"/>
<dbReference type="EMBL" id="SKCS01000041">
    <property type="protein sequence ID" value="TNN19621.1"/>
    <property type="molecule type" value="Genomic_DNA"/>
</dbReference>
<comment type="caution">
    <text evidence="2">The sequence shown here is derived from an EMBL/GenBank/DDBJ whole genome shotgun (WGS) entry which is preliminary data.</text>
</comment>
<name>A0A4Z2DSV6_SCHJA</name>
<dbReference type="AlphaFoldDB" id="A0A4Z2DSV6"/>
<evidence type="ECO:0000313" key="2">
    <source>
        <dbReference type="EMBL" id="TNN19621.1"/>
    </source>
</evidence>
<organism evidence="2 3">
    <name type="scientific">Schistosoma japonicum</name>
    <name type="common">Blood fluke</name>
    <dbReference type="NCBI Taxonomy" id="6182"/>
    <lineage>
        <taxon>Eukaryota</taxon>
        <taxon>Metazoa</taxon>
        <taxon>Spiralia</taxon>
        <taxon>Lophotrochozoa</taxon>
        <taxon>Platyhelminthes</taxon>
        <taxon>Trematoda</taxon>
        <taxon>Digenea</taxon>
        <taxon>Strigeidida</taxon>
        <taxon>Schistosomatoidea</taxon>
        <taxon>Schistosomatidae</taxon>
        <taxon>Schistosoma</taxon>
    </lineage>
</organism>
<dbReference type="Proteomes" id="UP000311919">
    <property type="component" value="Unassembled WGS sequence"/>
</dbReference>
<feature type="transmembrane region" description="Helical" evidence="1">
    <location>
        <begin position="12"/>
        <end position="34"/>
    </location>
</feature>
<accession>A0A4Z2DSV6</accession>
<keyword evidence="1" id="KW-1133">Transmembrane helix</keyword>
<keyword evidence="1" id="KW-0472">Membrane</keyword>
<proteinExistence type="predicted"/>
<dbReference type="Gene3D" id="3.30.1370.210">
    <property type="match status" value="1"/>
</dbReference>